<dbReference type="Gene3D" id="1.10.8.60">
    <property type="match status" value="1"/>
</dbReference>
<feature type="domain" description="Sigma-54 factor interaction" evidence="12">
    <location>
        <begin position="143"/>
        <end position="372"/>
    </location>
</feature>
<dbReference type="SUPFAM" id="SSF52540">
    <property type="entry name" value="P-loop containing nucleoside triphosphate hydrolases"/>
    <property type="match status" value="1"/>
</dbReference>
<dbReference type="InterPro" id="IPR003593">
    <property type="entry name" value="AAA+_ATPase"/>
</dbReference>
<evidence type="ECO:0000256" key="9">
    <source>
        <dbReference type="ARBA" id="ARBA00023159"/>
    </source>
</evidence>
<dbReference type="SMART" id="SM00448">
    <property type="entry name" value="REC"/>
    <property type="match status" value="1"/>
</dbReference>
<keyword evidence="9" id="KW-0010">Activator</keyword>
<name>A0A7V5PP73_CALAY</name>
<evidence type="ECO:0000256" key="6">
    <source>
        <dbReference type="ARBA" id="ARBA00023012"/>
    </source>
</evidence>
<keyword evidence="3 11" id="KW-0597">Phosphoprotein</keyword>
<dbReference type="CDD" id="cd00009">
    <property type="entry name" value="AAA"/>
    <property type="match status" value="1"/>
</dbReference>
<dbReference type="GO" id="GO:0000160">
    <property type="term" value="P:phosphorelay signal transduction system"/>
    <property type="evidence" value="ECO:0007669"/>
    <property type="project" value="UniProtKB-KW"/>
</dbReference>
<dbReference type="GO" id="GO:0005737">
    <property type="term" value="C:cytoplasm"/>
    <property type="evidence" value="ECO:0007669"/>
    <property type="project" value="UniProtKB-SubCell"/>
</dbReference>
<dbReference type="SMART" id="SM00382">
    <property type="entry name" value="AAA"/>
    <property type="match status" value="1"/>
</dbReference>
<comment type="subcellular location">
    <subcellularLocation>
        <location evidence="1">Cytoplasm</location>
    </subcellularLocation>
</comment>
<dbReference type="SUPFAM" id="SSF52172">
    <property type="entry name" value="CheY-like"/>
    <property type="match status" value="1"/>
</dbReference>
<sequence length="453" mass="51527">MKSRVLIVDDDFDATEMMKELFESKGYLPETAANGIEALNKVKEQEPDIILSDIMMPEMDGMELLRILTKEYSHIPVIMITAHGTVNTAVEAMKLGAKDYILKPINLEEILAKVERITQLNNLIKENEYLLTKLQQTYDFTNMVGKTDKIQEIFRLGKDVAPTNTTILIGGESGVGKELIANAIHYNSPRVKRPFVKVNCGVLAESLLESELFGHVRGAFTGAIKDKIGRFEMANGGTLFLDEIGDISLNMQLKLLRVLQEGEFERVGGTETIKVDVRIIAATNKDLKKLIKEGKFREDLYYRLNVIPIIVPPLRERREDIKYLINHFIDKFNRIYGKAIQEIEPKALELLERYDYPGNIRELENLIERLVVLDKKGKVTVEDLPEYIRQTATDIIPEEINFDLGLGKLVDNYEKGLLLKALEMNNYNKVKTAKMLKTSRGTLMSKLKKYGIS</sequence>
<dbReference type="PANTHER" id="PTHR32071">
    <property type="entry name" value="TRANSCRIPTIONAL REGULATORY PROTEIN"/>
    <property type="match status" value="1"/>
</dbReference>
<dbReference type="InterPro" id="IPR025943">
    <property type="entry name" value="Sigma_54_int_dom_ATP-bd_2"/>
</dbReference>
<dbReference type="InterPro" id="IPR002078">
    <property type="entry name" value="Sigma_54_int"/>
</dbReference>
<evidence type="ECO:0000256" key="10">
    <source>
        <dbReference type="ARBA" id="ARBA00023163"/>
    </source>
</evidence>
<keyword evidence="5" id="KW-0067">ATP-binding</keyword>
<dbReference type="Proteomes" id="UP000886124">
    <property type="component" value="Unassembled WGS sequence"/>
</dbReference>
<dbReference type="GO" id="GO:0043565">
    <property type="term" value="F:sequence-specific DNA binding"/>
    <property type="evidence" value="ECO:0007669"/>
    <property type="project" value="InterPro"/>
</dbReference>
<comment type="caution">
    <text evidence="14">The sequence shown here is derived from an EMBL/GenBank/DDBJ whole genome shotgun (WGS) entry which is preliminary data.</text>
</comment>
<protein>
    <submittedName>
        <fullName evidence="14">Sigma-54-dependent Fis family transcriptional regulator</fullName>
    </submittedName>
</protein>
<keyword evidence="4" id="KW-0547">Nucleotide-binding</keyword>
<dbReference type="Pfam" id="PF00158">
    <property type="entry name" value="Sigma54_activat"/>
    <property type="match status" value="1"/>
</dbReference>
<dbReference type="InterPro" id="IPR009057">
    <property type="entry name" value="Homeodomain-like_sf"/>
</dbReference>
<evidence type="ECO:0000313" key="14">
    <source>
        <dbReference type="EMBL" id="HHJ52696.1"/>
    </source>
</evidence>
<evidence type="ECO:0000256" key="1">
    <source>
        <dbReference type="ARBA" id="ARBA00004496"/>
    </source>
</evidence>
<dbReference type="PRINTS" id="PR01590">
    <property type="entry name" value="HTHFIS"/>
</dbReference>
<dbReference type="PROSITE" id="PS00688">
    <property type="entry name" value="SIGMA54_INTERACT_3"/>
    <property type="match status" value="1"/>
</dbReference>
<reference evidence="14" key="1">
    <citation type="journal article" date="2020" name="mSystems">
        <title>Genome- and Community-Level Interaction Insights into Carbon Utilization and Element Cycling Functions of Hydrothermarchaeota in Hydrothermal Sediment.</title>
        <authorList>
            <person name="Zhou Z."/>
            <person name="Liu Y."/>
            <person name="Xu W."/>
            <person name="Pan J."/>
            <person name="Luo Z.H."/>
            <person name="Li M."/>
        </authorList>
    </citation>
    <scope>NUCLEOTIDE SEQUENCE [LARGE SCALE GENOMIC DNA]</scope>
    <source>
        <strain evidence="14">HyVt-527</strain>
    </source>
</reference>
<evidence type="ECO:0000259" key="13">
    <source>
        <dbReference type="PROSITE" id="PS50110"/>
    </source>
</evidence>
<evidence type="ECO:0000256" key="8">
    <source>
        <dbReference type="ARBA" id="ARBA00023125"/>
    </source>
</evidence>
<dbReference type="Gene3D" id="3.40.50.2300">
    <property type="match status" value="1"/>
</dbReference>
<keyword evidence="6" id="KW-0902">Two-component regulatory system</keyword>
<dbReference type="GO" id="GO:0006355">
    <property type="term" value="P:regulation of DNA-templated transcription"/>
    <property type="evidence" value="ECO:0007669"/>
    <property type="project" value="InterPro"/>
</dbReference>
<dbReference type="Pfam" id="PF00072">
    <property type="entry name" value="Response_reg"/>
    <property type="match status" value="1"/>
</dbReference>
<dbReference type="GO" id="GO:0005524">
    <property type="term" value="F:ATP binding"/>
    <property type="evidence" value="ECO:0007669"/>
    <property type="project" value="UniProtKB-KW"/>
</dbReference>
<keyword evidence="7" id="KW-0805">Transcription regulation</keyword>
<evidence type="ECO:0000256" key="3">
    <source>
        <dbReference type="ARBA" id="ARBA00022553"/>
    </source>
</evidence>
<accession>A0A7V5PP73</accession>
<dbReference type="PROSITE" id="PS00676">
    <property type="entry name" value="SIGMA54_INTERACT_2"/>
    <property type="match status" value="1"/>
</dbReference>
<dbReference type="PROSITE" id="PS50110">
    <property type="entry name" value="RESPONSE_REGULATORY"/>
    <property type="match status" value="1"/>
</dbReference>
<dbReference type="Gene3D" id="3.40.50.300">
    <property type="entry name" value="P-loop containing nucleotide triphosphate hydrolases"/>
    <property type="match status" value="1"/>
</dbReference>
<dbReference type="Pfam" id="PF02954">
    <property type="entry name" value="HTH_8"/>
    <property type="match status" value="1"/>
</dbReference>
<dbReference type="InterPro" id="IPR058031">
    <property type="entry name" value="AAA_lid_NorR"/>
</dbReference>
<dbReference type="AlphaFoldDB" id="A0A7V5PP73"/>
<gene>
    <name evidence="14" type="ORF">ENJ89_05835</name>
</gene>
<dbReference type="Gene3D" id="1.10.10.60">
    <property type="entry name" value="Homeodomain-like"/>
    <property type="match status" value="1"/>
</dbReference>
<dbReference type="InterPro" id="IPR025944">
    <property type="entry name" value="Sigma_54_int_dom_CS"/>
</dbReference>
<evidence type="ECO:0000256" key="4">
    <source>
        <dbReference type="ARBA" id="ARBA00022741"/>
    </source>
</evidence>
<keyword evidence="10" id="KW-0804">Transcription</keyword>
<dbReference type="PROSITE" id="PS50045">
    <property type="entry name" value="SIGMA54_INTERACT_4"/>
    <property type="match status" value="1"/>
</dbReference>
<feature type="modified residue" description="4-aspartylphosphate" evidence="11">
    <location>
        <position position="53"/>
    </location>
</feature>
<proteinExistence type="predicted"/>
<evidence type="ECO:0000256" key="7">
    <source>
        <dbReference type="ARBA" id="ARBA00023015"/>
    </source>
</evidence>
<evidence type="ECO:0000259" key="12">
    <source>
        <dbReference type="PROSITE" id="PS50045"/>
    </source>
</evidence>
<dbReference type="InterPro" id="IPR002197">
    <property type="entry name" value="HTH_Fis"/>
</dbReference>
<organism evidence="14">
    <name type="scientific">Caldithrix abyssi</name>
    <dbReference type="NCBI Taxonomy" id="187145"/>
    <lineage>
        <taxon>Bacteria</taxon>
        <taxon>Pseudomonadati</taxon>
        <taxon>Calditrichota</taxon>
        <taxon>Calditrichia</taxon>
        <taxon>Calditrichales</taxon>
        <taxon>Calditrichaceae</taxon>
        <taxon>Caldithrix</taxon>
    </lineage>
</organism>
<keyword evidence="2" id="KW-0963">Cytoplasm</keyword>
<dbReference type="InterPro" id="IPR025662">
    <property type="entry name" value="Sigma_54_int_dom_ATP-bd_1"/>
</dbReference>
<evidence type="ECO:0000256" key="2">
    <source>
        <dbReference type="ARBA" id="ARBA00022490"/>
    </source>
</evidence>
<evidence type="ECO:0000256" key="11">
    <source>
        <dbReference type="PROSITE-ProRule" id="PRU00169"/>
    </source>
</evidence>
<dbReference type="FunFam" id="3.40.50.300:FF:000006">
    <property type="entry name" value="DNA-binding transcriptional regulator NtrC"/>
    <property type="match status" value="1"/>
</dbReference>
<dbReference type="SUPFAM" id="SSF46689">
    <property type="entry name" value="Homeodomain-like"/>
    <property type="match status" value="1"/>
</dbReference>
<dbReference type="InterPro" id="IPR001789">
    <property type="entry name" value="Sig_transdc_resp-reg_receiver"/>
</dbReference>
<dbReference type="InterPro" id="IPR011006">
    <property type="entry name" value="CheY-like_superfamily"/>
</dbReference>
<dbReference type="PROSITE" id="PS00675">
    <property type="entry name" value="SIGMA54_INTERACT_1"/>
    <property type="match status" value="1"/>
</dbReference>
<dbReference type="EMBL" id="DROD01000402">
    <property type="protein sequence ID" value="HHJ52696.1"/>
    <property type="molecule type" value="Genomic_DNA"/>
</dbReference>
<feature type="domain" description="Response regulatory" evidence="13">
    <location>
        <begin position="4"/>
        <end position="118"/>
    </location>
</feature>
<dbReference type="Pfam" id="PF25601">
    <property type="entry name" value="AAA_lid_14"/>
    <property type="match status" value="1"/>
</dbReference>
<keyword evidence="8" id="KW-0238">DNA-binding</keyword>
<dbReference type="FunFam" id="3.40.50.2300:FF:000018">
    <property type="entry name" value="DNA-binding transcriptional regulator NtrC"/>
    <property type="match status" value="1"/>
</dbReference>
<dbReference type="InterPro" id="IPR027417">
    <property type="entry name" value="P-loop_NTPase"/>
</dbReference>
<dbReference type="FunFam" id="1.10.8.60:FF:000014">
    <property type="entry name" value="DNA-binding transcriptional regulator NtrC"/>
    <property type="match status" value="1"/>
</dbReference>
<evidence type="ECO:0000256" key="5">
    <source>
        <dbReference type="ARBA" id="ARBA00022840"/>
    </source>
</evidence>